<accession>A0A6P7FP83</accession>
<evidence type="ECO:0000313" key="2">
    <source>
        <dbReference type="RefSeq" id="XP_028134765.1"/>
    </source>
</evidence>
<keyword evidence="1" id="KW-0732">Signal</keyword>
<evidence type="ECO:0000256" key="1">
    <source>
        <dbReference type="SAM" id="SignalP"/>
    </source>
</evidence>
<sequence>MFLKMISLFCSHSLSIKLCQRTVNCYIWPVLLHGCRTWTLKADTINRLEMFEMWLHIIMLRIPWTVMQTKEGGMFLEETDTLLYRTPLAYHERKIEGRRALGKKQMAQEHLRWDDNTQCQTTISIS</sequence>
<protein>
    <submittedName>
        <fullName evidence="2">Uncharacterized protein LOC114329756</fullName>
    </submittedName>
</protein>
<feature type="chain" id="PRO_5028253503" evidence="1">
    <location>
        <begin position="16"/>
        <end position="126"/>
    </location>
</feature>
<dbReference type="AlphaFoldDB" id="A0A6P7FP83"/>
<name>A0A6P7FP83_DIAVI</name>
<proteinExistence type="predicted"/>
<feature type="signal peptide" evidence="1">
    <location>
        <begin position="1"/>
        <end position="15"/>
    </location>
</feature>
<dbReference type="InParanoid" id="A0A6P7FP83"/>
<gene>
    <name evidence="2" type="primary">LOC114329756</name>
</gene>
<reference evidence="2" key="1">
    <citation type="submission" date="2025-08" db="UniProtKB">
        <authorList>
            <consortium name="RefSeq"/>
        </authorList>
    </citation>
    <scope>IDENTIFICATION</scope>
    <source>
        <tissue evidence="2">Whole insect</tissue>
    </source>
</reference>
<dbReference type="RefSeq" id="XP_028134765.1">
    <property type="nucleotide sequence ID" value="XM_028278964.1"/>
</dbReference>
<organism evidence="2">
    <name type="scientific">Diabrotica virgifera virgifera</name>
    <name type="common">western corn rootworm</name>
    <dbReference type="NCBI Taxonomy" id="50390"/>
    <lineage>
        <taxon>Eukaryota</taxon>
        <taxon>Metazoa</taxon>
        <taxon>Ecdysozoa</taxon>
        <taxon>Arthropoda</taxon>
        <taxon>Hexapoda</taxon>
        <taxon>Insecta</taxon>
        <taxon>Pterygota</taxon>
        <taxon>Neoptera</taxon>
        <taxon>Endopterygota</taxon>
        <taxon>Coleoptera</taxon>
        <taxon>Polyphaga</taxon>
        <taxon>Cucujiformia</taxon>
        <taxon>Chrysomeloidea</taxon>
        <taxon>Chrysomelidae</taxon>
        <taxon>Galerucinae</taxon>
        <taxon>Diabroticina</taxon>
        <taxon>Diabroticites</taxon>
        <taxon>Diabrotica</taxon>
    </lineage>
</organism>